<name>I8T5C9_9GAMM</name>
<comment type="subunit">
    <text evidence="11">The system is composed of three essential subunits: KdpA, KdpB and KdpC.</text>
</comment>
<dbReference type="NCBIfam" id="NF001454">
    <property type="entry name" value="PRK00315.1"/>
    <property type="match status" value="1"/>
</dbReference>
<dbReference type="InterPro" id="IPR003820">
    <property type="entry name" value="KdpC"/>
</dbReference>
<keyword evidence="13" id="KW-1185">Reference proteome</keyword>
<sequence length="186" mass="19547">MLNSLRQVGGFLLLMTLITGVLYPAVVTGTAQLLFKHTANGSLIEREGKVVGSALIGQNFSGEGYFHPRPSSAGKDGYDAAASSGSNLGVATKSLNEAIAQRVAALRHDDRPVPADLAMASGSGLDPHLSPSAAAYQIDRVANARKLPRERVEALVKQHTEGRQLGFLGEPRVNVLALNLALDALP</sequence>
<keyword evidence="2 11" id="KW-1003">Cell membrane</keyword>
<dbReference type="GO" id="GO:0008556">
    <property type="term" value="F:P-type potassium transmembrane transporter activity"/>
    <property type="evidence" value="ECO:0007669"/>
    <property type="project" value="InterPro"/>
</dbReference>
<evidence type="ECO:0000256" key="7">
    <source>
        <dbReference type="ARBA" id="ARBA00022958"/>
    </source>
</evidence>
<dbReference type="GO" id="GO:0005524">
    <property type="term" value="F:ATP binding"/>
    <property type="evidence" value="ECO:0007669"/>
    <property type="project" value="UniProtKB-UniRule"/>
</dbReference>
<evidence type="ECO:0000256" key="1">
    <source>
        <dbReference type="ARBA" id="ARBA00022448"/>
    </source>
</evidence>
<comment type="similarity">
    <text evidence="11">Belongs to the KdpC family.</text>
</comment>
<protein>
    <recommendedName>
        <fullName evidence="11">Potassium-transporting ATPase KdpC subunit</fullName>
    </recommendedName>
    <alternativeName>
        <fullName evidence="11">ATP phosphohydrolase [potassium-transporting] C chain</fullName>
    </alternativeName>
    <alternativeName>
        <fullName evidence="11">Potassium-binding and translocating subunit C</fullName>
    </alternativeName>
    <alternativeName>
        <fullName evidence="11">Potassium-translocating ATPase C chain</fullName>
    </alternativeName>
</protein>
<dbReference type="PANTHER" id="PTHR30042:SF2">
    <property type="entry name" value="POTASSIUM-TRANSPORTING ATPASE KDPC SUBUNIT"/>
    <property type="match status" value="1"/>
</dbReference>
<keyword evidence="3 11" id="KW-0633">Potassium transport</keyword>
<dbReference type="HAMAP" id="MF_00276">
    <property type="entry name" value="KdpC"/>
    <property type="match status" value="1"/>
</dbReference>
<dbReference type="RefSeq" id="WP_007185458.1">
    <property type="nucleotide sequence ID" value="NZ_AKGD01000002.1"/>
</dbReference>
<evidence type="ECO:0000256" key="2">
    <source>
        <dbReference type="ARBA" id="ARBA00022475"/>
    </source>
</evidence>
<accession>I8T5C9</accession>
<keyword evidence="9 11" id="KW-0406">Ion transport</keyword>
<dbReference type="AlphaFoldDB" id="I8T5C9"/>
<dbReference type="Pfam" id="PF02669">
    <property type="entry name" value="KdpC"/>
    <property type="match status" value="1"/>
</dbReference>
<keyword evidence="8 11" id="KW-1133">Transmembrane helix</keyword>
<evidence type="ECO:0000256" key="9">
    <source>
        <dbReference type="ARBA" id="ARBA00023065"/>
    </source>
</evidence>
<evidence type="ECO:0000256" key="11">
    <source>
        <dbReference type="HAMAP-Rule" id="MF_00276"/>
    </source>
</evidence>
<keyword evidence="7 11" id="KW-0630">Potassium</keyword>
<organism evidence="12 13">
    <name type="scientific">Hydrocarboniphaga effusa AP103</name>
    <dbReference type="NCBI Taxonomy" id="1172194"/>
    <lineage>
        <taxon>Bacteria</taxon>
        <taxon>Pseudomonadati</taxon>
        <taxon>Pseudomonadota</taxon>
        <taxon>Gammaproteobacteria</taxon>
        <taxon>Nevskiales</taxon>
        <taxon>Nevskiaceae</taxon>
        <taxon>Hydrocarboniphaga</taxon>
    </lineage>
</organism>
<dbReference type="PATRIC" id="fig|1172194.4.peg.2430"/>
<dbReference type="EMBL" id="AKGD01000002">
    <property type="protein sequence ID" value="EIT68933.1"/>
    <property type="molecule type" value="Genomic_DNA"/>
</dbReference>
<dbReference type="PIRSF" id="PIRSF001296">
    <property type="entry name" value="K_ATPase_KdpC"/>
    <property type="match status" value="1"/>
</dbReference>
<evidence type="ECO:0000256" key="5">
    <source>
        <dbReference type="ARBA" id="ARBA00022741"/>
    </source>
</evidence>
<keyword evidence="10 11" id="KW-0472">Membrane</keyword>
<dbReference type="NCBIfam" id="TIGR00681">
    <property type="entry name" value="kdpC"/>
    <property type="match status" value="1"/>
</dbReference>
<dbReference type="OrthoDB" id="9788285at2"/>
<dbReference type="Proteomes" id="UP000003704">
    <property type="component" value="Unassembled WGS sequence"/>
</dbReference>
<reference evidence="12 13" key="1">
    <citation type="journal article" date="2012" name="J. Bacteriol.">
        <title>Genome Sequence of n-Alkane-Degrading Hydrocarboniphaga effusa Strain AP103T (ATCC BAA-332T).</title>
        <authorList>
            <person name="Chang H.K."/>
            <person name="Zylstra G.J."/>
            <person name="Chae J.C."/>
        </authorList>
    </citation>
    <scope>NUCLEOTIDE SEQUENCE [LARGE SCALE GENOMIC DNA]</scope>
    <source>
        <strain evidence="12 13">AP103</strain>
    </source>
</reference>
<evidence type="ECO:0000256" key="4">
    <source>
        <dbReference type="ARBA" id="ARBA00022692"/>
    </source>
</evidence>
<comment type="caution">
    <text evidence="12">The sequence shown here is derived from an EMBL/GenBank/DDBJ whole genome shotgun (WGS) entry which is preliminary data.</text>
</comment>
<keyword evidence="4 11" id="KW-0812">Transmembrane</keyword>
<keyword evidence="5 11" id="KW-0547">Nucleotide-binding</keyword>
<dbReference type="PANTHER" id="PTHR30042">
    <property type="entry name" value="POTASSIUM-TRANSPORTING ATPASE C CHAIN"/>
    <property type="match status" value="1"/>
</dbReference>
<proteinExistence type="inferred from homology"/>
<dbReference type="GO" id="GO:0005886">
    <property type="term" value="C:plasma membrane"/>
    <property type="evidence" value="ECO:0007669"/>
    <property type="project" value="UniProtKB-SubCell"/>
</dbReference>
<evidence type="ECO:0000256" key="6">
    <source>
        <dbReference type="ARBA" id="ARBA00022840"/>
    </source>
</evidence>
<dbReference type="STRING" id="1172194.WQQ_25150"/>
<evidence type="ECO:0000256" key="10">
    <source>
        <dbReference type="ARBA" id="ARBA00023136"/>
    </source>
</evidence>
<keyword evidence="1 11" id="KW-0813">Transport</keyword>
<evidence type="ECO:0000256" key="3">
    <source>
        <dbReference type="ARBA" id="ARBA00022538"/>
    </source>
</evidence>
<evidence type="ECO:0000313" key="13">
    <source>
        <dbReference type="Proteomes" id="UP000003704"/>
    </source>
</evidence>
<comment type="function">
    <text evidence="11">Part of the high-affinity ATP-driven potassium transport (or Kdp) system, which catalyzes the hydrolysis of ATP coupled with the electrogenic transport of potassium into the cytoplasm. This subunit acts as a catalytic chaperone that increases the ATP-binding affinity of the ATP-hydrolyzing subunit KdpB by the formation of a transient KdpB/KdpC/ATP ternary complex.</text>
</comment>
<gene>
    <name evidence="11" type="primary">kdpC</name>
    <name evidence="12" type="ORF">WQQ_25150</name>
</gene>
<evidence type="ECO:0000313" key="12">
    <source>
        <dbReference type="EMBL" id="EIT68933.1"/>
    </source>
</evidence>
<evidence type="ECO:0000256" key="8">
    <source>
        <dbReference type="ARBA" id="ARBA00022989"/>
    </source>
</evidence>
<keyword evidence="6 11" id="KW-0067">ATP-binding</keyword>
<comment type="subcellular location">
    <subcellularLocation>
        <location evidence="11">Cell membrane</location>
        <topology evidence="11">Single-pass membrane protein</topology>
    </subcellularLocation>
</comment>